<evidence type="ECO:0000256" key="2">
    <source>
        <dbReference type="ARBA" id="ARBA00022741"/>
    </source>
</evidence>
<organism evidence="5 6">
    <name type="scientific">Wenxinia marina DSM 24838</name>
    <dbReference type="NCBI Taxonomy" id="1123501"/>
    <lineage>
        <taxon>Bacteria</taxon>
        <taxon>Pseudomonadati</taxon>
        <taxon>Pseudomonadota</taxon>
        <taxon>Alphaproteobacteria</taxon>
        <taxon>Rhodobacterales</taxon>
        <taxon>Roseobacteraceae</taxon>
        <taxon>Wenxinia</taxon>
    </lineage>
</organism>
<evidence type="ECO:0000259" key="4">
    <source>
        <dbReference type="Pfam" id="PF00582"/>
    </source>
</evidence>
<dbReference type="PRINTS" id="PR01438">
    <property type="entry name" value="UNVRSLSTRESS"/>
</dbReference>
<dbReference type="EMBL" id="AONG01000003">
    <property type="protein sequence ID" value="KIQ71207.1"/>
    <property type="molecule type" value="Genomic_DNA"/>
</dbReference>
<evidence type="ECO:0000256" key="1">
    <source>
        <dbReference type="ARBA" id="ARBA00008791"/>
    </source>
</evidence>
<feature type="domain" description="UspA" evidence="4">
    <location>
        <begin position="6"/>
        <end position="131"/>
    </location>
</feature>
<comment type="similarity">
    <text evidence="1">Belongs to the universal stress protein A family.</text>
</comment>
<dbReference type="OrthoDB" id="5564966at2"/>
<evidence type="ECO:0000256" key="3">
    <source>
        <dbReference type="ARBA" id="ARBA00022840"/>
    </source>
</evidence>
<dbReference type="InterPro" id="IPR006016">
    <property type="entry name" value="UspA"/>
</dbReference>
<keyword evidence="6" id="KW-1185">Reference proteome</keyword>
<dbReference type="Pfam" id="PF00582">
    <property type="entry name" value="Usp"/>
    <property type="match status" value="2"/>
</dbReference>
<dbReference type="InterPro" id="IPR014729">
    <property type="entry name" value="Rossmann-like_a/b/a_fold"/>
</dbReference>
<dbReference type="Gene3D" id="3.40.50.620">
    <property type="entry name" value="HUPs"/>
    <property type="match status" value="2"/>
</dbReference>
<dbReference type="eggNOG" id="COG0589">
    <property type="taxonomic scope" value="Bacteria"/>
</dbReference>
<evidence type="ECO:0000313" key="6">
    <source>
        <dbReference type="Proteomes" id="UP000035100"/>
    </source>
</evidence>
<keyword evidence="3" id="KW-0067">ATP-binding</keyword>
<keyword evidence="2" id="KW-0547">Nucleotide-binding</keyword>
<dbReference type="RefSeq" id="WP_018303362.1">
    <property type="nucleotide sequence ID" value="NZ_KB902296.1"/>
</dbReference>
<feature type="domain" description="UspA" evidence="4">
    <location>
        <begin position="139"/>
        <end position="270"/>
    </location>
</feature>
<proteinExistence type="inferred from homology"/>
<sequence length="276" mass="29570">MALTSLLVASDLSERSDRALQRAFRLAGEHGARVRVLTVVDDGGPEELVADIVERSRGHLEAAVAAIAGEVEHEIVVERGDPLSRLVEAVNEGDADLVVVGRHRSRGVFDRMRPTTVENVVARSLKPVLLVVAPALGPYQRVLSPVTFVPACRHAVEKALILASDATFRLFHAWIAPFEGLTGGRRSAYARAVERETAAQAAAWAELLPPSLPKVELVHDAAGESLVREMRRFSPDLIALGANARDLSFTGLGAFTAALVRDPATDTLIARGAEMG</sequence>
<dbReference type="GO" id="GO:0005524">
    <property type="term" value="F:ATP binding"/>
    <property type="evidence" value="ECO:0007669"/>
    <property type="project" value="UniProtKB-KW"/>
</dbReference>
<dbReference type="Proteomes" id="UP000035100">
    <property type="component" value="Unassembled WGS sequence"/>
</dbReference>
<dbReference type="PANTHER" id="PTHR46268">
    <property type="entry name" value="STRESS RESPONSE PROTEIN NHAX"/>
    <property type="match status" value="1"/>
</dbReference>
<dbReference type="InterPro" id="IPR006015">
    <property type="entry name" value="Universal_stress_UspA"/>
</dbReference>
<dbReference type="CDD" id="cd00293">
    <property type="entry name" value="USP-like"/>
    <property type="match status" value="1"/>
</dbReference>
<name>A0A0D0QG52_9RHOB</name>
<dbReference type="SUPFAM" id="SSF52402">
    <property type="entry name" value="Adenine nucleotide alpha hydrolases-like"/>
    <property type="match status" value="2"/>
</dbReference>
<gene>
    <name evidence="5" type="ORF">Wenmar_00586</name>
</gene>
<protein>
    <submittedName>
        <fullName evidence="5">Universal stress protein UspA</fullName>
    </submittedName>
</protein>
<dbReference type="STRING" id="1123501.Wenmar_00586"/>
<dbReference type="PANTHER" id="PTHR46268:SF27">
    <property type="entry name" value="UNIVERSAL STRESS PROTEIN RV2623"/>
    <property type="match status" value="1"/>
</dbReference>
<comment type="caution">
    <text evidence="5">The sequence shown here is derived from an EMBL/GenBank/DDBJ whole genome shotgun (WGS) entry which is preliminary data.</text>
</comment>
<dbReference type="AlphaFoldDB" id="A0A0D0QG52"/>
<evidence type="ECO:0000313" key="5">
    <source>
        <dbReference type="EMBL" id="KIQ71207.1"/>
    </source>
</evidence>
<accession>A0A0D0QG52</accession>
<reference evidence="5 6" key="1">
    <citation type="submission" date="2013-01" db="EMBL/GenBank/DDBJ databases">
        <authorList>
            <person name="Fiebig A."/>
            <person name="Goeker M."/>
            <person name="Klenk H.-P.P."/>
        </authorList>
    </citation>
    <scope>NUCLEOTIDE SEQUENCE [LARGE SCALE GENOMIC DNA]</scope>
    <source>
        <strain evidence="5 6">DSM 24838</strain>
    </source>
</reference>